<keyword evidence="4 9" id="KW-0812">Transmembrane</keyword>
<dbReference type="Proteomes" id="UP000293623">
    <property type="component" value="Unassembled WGS sequence"/>
</dbReference>
<evidence type="ECO:0000256" key="1">
    <source>
        <dbReference type="ARBA" id="ARBA00004141"/>
    </source>
</evidence>
<evidence type="ECO:0000256" key="8">
    <source>
        <dbReference type="ARBA" id="ARBA00023303"/>
    </source>
</evidence>
<evidence type="ECO:0000313" key="11">
    <source>
        <dbReference type="Proteomes" id="UP000293623"/>
    </source>
</evidence>
<comment type="subcellular location">
    <subcellularLocation>
        <location evidence="9">Cell inner membrane</location>
        <topology evidence="9">Multi-pass membrane protein</topology>
    </subcellularLocation>
    <subcellularLocation>
        <location evidence="1">Membrane</location>
        <topology evidence="1">Multi-pass membrane protein</topology>
    </subcellularLocation>
</comment>
<sequence>MLSDFKAFIAKGNVMELAVAVIIGAAFAKIVTSLTEDVIMPVVGWIFGGVDFSNYFILLSTPEGYQGAPDDYLALKEAGAAMIGYGSFITAAINFLILAFIIFLLVRYAKKVIEEFEKKPPEEKPAGPTELDLLKEIRDELRRRG</sequence>
<keyword evidence="9" id="KW-0997">Cell inner membrane</keyword>
<keyword evidence="7 9" id="KW-0472">Membrane</keyword>
<comment type="subunit">
    <text evidence="9">Homopentamer.</text>
</comment>
<name>A0A4V1QWM2_9SPHN</name>
<keyword evidence="6 9" id="KW-0406">Ion transport</keyword>
<protein>
    <recommendedName>
        <fullName evidence="9">Large-conductance mechanosensitive channel</fullName>
    </recommendedName>
</protein>
<dbReference type="GO" id="GO:0008381">
    <property type="term" value="F:mechanosensitive monoatomic ion channel activity"/>
    <property type="evidence" value="ECO:0007669"/>
    <property type="project" value="UniProtKB-UniRule"/>
</dbReference>
<dbReference type="PANTHER" id="PTHR30266">
    <property type="entry name" value="MECHANOSENSITIVE CHANNEL MSCL"/>
    <property type="match status" value="1"/>
</dbReference>
<dbReference type="AlphaFoldDB" id="A0A4V1QWM2"/>
<feature type="transmembrane region" description="Helical" evidence="9">
    <location>
        <begin position="38"/>
        <end position="58"/>
    </location>
</feature>
<keyword evidence="11" id="KW-1185">Reference proteome</keyword>
<dbReference type="RefSeq" id="WP_129524109.1">
    <property type="nucleotide sequence ID" value="NZ_SDPV01000001.1"/>
</dbReference>
<gene>
    <name evidence="9 10" type="primary">mscL</name>
    <name evidence="10" type="ORF">ETX26_02535</name>
</gene>
<evidence type="ECO:0000313" key="10">
    <source>
        <dbReference type="EMBL" id="RXZ66646.1"/>
    </source>
</evidence>
<evidence type="ECO:0000256" key="9">
    <source>
        <dbReference type="HAMAP-Rule" id="MF_00115"/>
    </source>
</evidence>
<keyword evidence="3 9" id="KW-1003">Cell membrane</keyword>
<evidence type="ECO:0000256" key="3">
    <source>
        <dbReference type="ARBA" id="ARBA00022475"/>
    </source>
</evidence>
<feature type="transmembrane region" description="Helical" evidence="9">
    <location>
        <begin position="78"/>
        <end position="106"/>
    </location>
</feature>
<comment type="similarity">
    <text evidence="9">Belongs to the MscL family.</text>
</comment>
<evidence type="ECO:0000256" key="4">
    <source>
        <dbReference type="ARBA" id="ARBA00022692"/>
    </source>
</evidence>
<keyword evidence="8 9" id="KW-0407">Ion channel</keyword>
<dbReference type="OrthoDB" id="9810350at2"/>
<dbReference type="NCBIfam" id="TIGR00220">
    <property type="entry name" value="mscL"/>
    <property type="match status" value="1"/>
</dbReference>
<keyword evidence="2 9" id="KW-0813">Transport</keyword>
<evidence type="ECO:0000256" key="2">
    <source>
        <dbReference type="ARBA" id="ARBA00022448"/>
    </source>
</evidence>
<comment type="function">
    <text evidence="9">Channel that opens in response to stretch forces in the membrane lipid bilayer. May participate in the regulation of osmotic pressure changes within the cell.</text>
</comment>
<feature type="transmembrane region" description="Helical" evidence="9">
    <location>
        <begin position="12"/>
        <end position="31"/>
    </location>
</feature>
<dbReference type="InterPro" id="IPR037673">
    <property type="entry name" value="MSC/AndL"/>
</dbReference>
<evidence type="ECO:0000256" key="5">
    <source>
        <dbReference type="ARBA" id="ARBA00022989"/>
    </source>
</evidence>
<dbReference type="Pfam" id="PF01741">
    <property type="entry name" value="MscL"/>
    <property type="match status" value="1"/>
</dbReference>
<comment type="caution">
    <text evidence="10">The sequence shown here is derived from an EMBL/GenBank/DDBJ whole genome shotgun (WGS) entry which is preliminary data.</text>
</comment>
<dbReference type="EMBL" id="SDPV01000001">
    <property type="protein sequence ID" value="RXZ66646.1"/>
    <property type="molecule type" value="Genomic_DNA"/>
</dbReference>
<keyword evidence="5 9" id="KW-1133">Transmembrane helix</keyword>
<dbReference type="NCBIfam" id="NF010557">
    <property type="entry name" value="PRK13952.1"/>
    <property type="match status" value="1"/>
</dbReference>
<proteinExistence type="inferred from homology"/>
<evidence type="ECO:0000256" key="7">
    <source>
        <dbReference type="ARBA" id="ARBA00023136"/>
    </source>
</evidence>
<dbReference type="GO" id="GO:0005886">
    <property type="term" value="C:plasma membrane"/>
    <property type="evidence" value="ECO:0007669"/>
    <property type="project" value="UniProtKB-SubCell"/>
</dbReference>
<dbReference type="InterPro" id="IPR036019">
    <property type="entry name" value="MscL_channel"/>
</dbReference>
<dbReference type="PANTHER" id="PTHR30266:SF2">
    <property type="entry name" value="LARGE-CONDUCTANCE MECHANOSENSITIVE CHANNEL"/>
    <property type="match status" value="1"/>
</dbReference>
<dbReference type="Gene3D" id="1.10.1200.120">
    <property type="entry name" value="Large-conductance mechanosensitive channel, MscL, domain 1"/>
    <property type="match status" value="1"/>
</dbReference>
<reference evidence="10 11" key="1">
    <citation type="submission" date="2019-01" db="EMBL/GenBank/DDBJ databases">
        <title>Altererythrobacter rhizovicinus sp. nov., isolated from the rhizosphere soil of Haloxylon ammodendron.</title>
        <authorList>
            <person name="Li H.-P."/>
            <person name="Gou J.-Y."/>
            <person name="Yao D."/>
            <person name="Han Q.-Q."/>
            <person name="Shao K.-Z."/>
            <person name="Zhao Q."/>
            <person name="Zhang J.-L."/>
        </authorList>
    </citation>
    <scope>NUCLEOTIDE SEQUENCE [LARGE SCALE GENOMIC DNA]</scope>
    <source>
        <strain evidence="10 11">AY-3R</strain>
    </source>
</reference>
<evidence type="ECO:0000256" key="6">
    <source>
        <dbReference type="ARBA" id="ARBA00023065"/>
    </source>
</evidence>
<dbReference type="InterPro" id="IPR001185">
    <property type="entry name" value="MS_channel"/>
</dbReference>
<accession>A0A4V1QWM2</accession>
<organism evidence="10 11">
    <name type="scientific">Pelagerythrobacter rhizovicinus</name>
    <dbReference type="NCBI Taxonomy" id="2268576"/>
    <lineage>
        <taxon>Bacteria</taxon>
        <taxon>Pseudomonadati</taxon>
        <taxon>Pseudomonadota</taxon>
        <taxon>Alphaproteobacteria</taxon>
        <taxon>Sphingomonadales</taxon>
        <taxon>Erythrobacteraceae</taxon>
        <taxon>Pelagerythrobacter</taxon>
    </lineage>
</organism>
<dbReference type="HAMAP" id="MF_00115">
    <property type="entry name" value="MscL"/>
    <property type="match status" value="1"/>
</dbReference>
<dbReference type="PRINTS" id="PR01264">
    <property type="entry name" value="MECHCHANNEL"/>
</dbReference>
<dbReference type="SUPFAM" id="SSF81330">
    <property type="entry name" value="Gated mechanosensitive channel"/>
    <property type="match status" value="1"/>
</dbReference>